<dbReference type="EMBL" id="JACASE010000009">
    <property type="protein sequence ID" value="KAF6436723.1"/>
    <property type="molecule type" value="Genomic_DNA"/>
</dbReference>
<dbReference type="SMART" id="SM00132">
    <property type="entry name" value="LIM"/>
    <property type="match status" value="1"/>
</dbReference>
<dbReference type="PROSITE" id="PS50023">
    <property type="entry name" value="LIM_DOMAIN_2"/>
    <property type="match status" value="1"/>
</dbReference>
<evidence type="ECO:0000256" key="4">
    <source>
        <dbReference type="PROSITE-ProRule" id="PRU00125"/>
    </source>
</evidence>
<evidence type="ECO:0000313" key="6">
    <source>
        <dbReference type="EMBL" id="KAF6436723.1"/>
    </source>
</evidence>
<dbReference type="Gene3D" id="2.10.110.10">
    <property type="entry name" value="Cysteine Rich Protein"/>
    <property type="match status" value="1"/>
</dbReference>
<keyword evidence="2 4" id="KW-0862">Zinc</keyword>
<comment type="caution">
    <text evidence="6">The sequence shown here is derived from an EMBL/GenBank/DDBJ whole genome shotgun (WGS) entry which is preliminary data.</text>
</comment>
<name>A0A7J8EMX0_ROUAE</name>
<dbReference type="InterPro" id="IPR052621">
    <property type="entry name" value="Cell_Prolif/Cornif_Regul"/>
</dbReference>
<keyword evidence="3 4" id="KW-0440">LIM domain</keyword>
<dbReference type="AlphaFoldDB" id="A0A7J8EMX0"/>
<evidence type="ECO:0000259" key="5">
    <source>
        <dbReference type="PROSITE" id="PS50023"/>
    </source>
</evidence>
<accession>A0A7J8EMX0</accession>
<evidence type="ECO:0000256" key="1">
    <source>
        <dbReference type="ARBA" id="ARBA00022723"/>
    </source>
</evidence>
<keyword evidence="1 4" id="KW-0479">Metal-binding</keyword>
<proteinExistence type="predicted"/>
<dbReference type="InterPro" id="IPR001781">
    <property type="entry name" value="Znf_LIM"/>
</dbReference>
<keyword evidence="7" id="KW-1185">Reference proteome</keyword>
<gene>
    <name evidence="6" type="ORF">HJG63_021030</name>
</gene>
<dbReference type="PROSITE" id="PS00478">
    <property type="entry name" value="LIM_DOMAIN_1"/>
    <property type="match status" value="1"/>
</dbReference>
<protein>
    <submittedName>
        <fullName evidence="6">Zinc finger protein 185 with LIM domain</fullName>
    </submittedName>
</protein>
<reference evidence="6 7" key="1">
    <citation type="journal article" date="2020" name="Nature">
        <title>Six reference-quality genomes reveal evolution of bat adaptations.</title>
        <authorList>
            <person name="Jebb D."/>
            <person name="Huang Z."/>
            <person name="Pippel M."/>
            <person name="Hughes G.M."/>
            <person name="Lavrichenko K."/>
            <person name="Devanna P."/>
            <person name="Winkler S."/>
            <person name="Jermiin L.S."/>
            <person name="Skirmuntt E.C."/>
            <person name="Katzourakis A."/>
            <person name="Burkitt-Gray L."/>
            <person name="Ray D.A."/>
            <person name="Sullivan K.A.M."/>
            <person name="Roscito J.G."/>
            <person name="Kirilenko B.M."/>
            <person name="Davalos L.M."/>
            <person name="Corthals A.P."/>
            <person name="Power M.L."/>
            <person name="Jones G."/>
            <person name="Ransome R.D."/>
            <person name="Dechmann D.K.N."/>
            <person name="Locatelli A.G."/>
            <person name="Puechmaille S.J."/>
            <person name="Fedrigo O."/>
            <person name="Jarvis E.D."/>
            <person name="Hiller M."/>
            <person name="Vernes S.C."/>
            <person name="Myers E.W."/>
            <person name="Teeling E.C."/>
        </authorList>
    </citation>
    <scope>NUCLEOTIDE SEQUENCE [LARGE SCALE GENOMIC DNA]</scope>
    <source>
        <strain evidence="6">MRouAeg1</strain>
        <tissue evidence="6">Muscle</tissue>
    </source>
</reference>
<dbReference type="GO" id="GO:0046872">
    <property type="term" value="F:metal ion binding"/>
    <property type="evidence" value="ECO:0007669"/>
    <property type="project" value="UniProtKB-KW"/>
</dbReference>
<sequence length="201" mass="21825">MRSGFSLSRQRAQRLAAPVCRCPSPAAAGAQRRLCPSPDLPSSSCSSFRPAGGPPCPGPVLRARRSPLPSFGIPLPVLLCSLCSKGILFVKEYTNASEVSSGKLLSSRYGSVGSTEDSFDVEKKPSHDGTPYSDRTTGGICTYCNREIRDCPKITLEHLGICCHDYCFKCGICNKLMGELLGQIFIHRDTIHCGKCYEKLF</sequence>
<evidence type="ECO:0000256" key="3">
    <source>
        <dbReference type="ARBA" id="ARBA00023038"/>
    </source>
</evidence>
<evidence type="ECO:0000313" key="7">
    <source>
        <dbReference type="Proteomes" id="UP000593571"/>
    </source>
</evidence>
<feature type="domain" description="LIM zinc-binding" evidence="5">
    <location>
        <begin position="139"/>
        <end position="201"/>
    </location>
</feature>
<dbReference type="Proteomes" id="UP000593571">
    <property type="component" value="Unassembled WGS sequence"/>
</dbReference>
<dbReference type="PANTHER" id="PTHR15468">
    <property type="entry name" value="ZNF185"/>
    <property type="match status" value="1"/>
</dbReference>
<dbReference type="PANTHER" id="PTHR15468:SF2">
    <property type="entry name" value="ZINC FINGER PROTEIN 185"/>
    <property type="match status" value="1"/>
</dbReference>
<organism evidence="6 7">
    <name type="scientific">Rousettus aegyptiacus</name>
    <name type="common">Egyptian fruit bat</name>
    <name type="synonym">Pteropus aegyptiacus</name>
    <dbReference type="NCBI Taxonomy" id="9407"/>
    <lineage>
        <taxon>Eukaryota</taxon>
        <taxon>Metazoa</taxon>
        <taxon>Chordata</taxon>
        <taxon>Craniata</taxon>
        <taxon>Vertebrata</taxon>
        <taxon>Euteleostomi</taxon>
        <taxon>Mammalia</taxon>
        <taxon>Eutheria</taxon>
        <taxon>Laurasiatheria</taxon>
        <taxon>Chiroptera</taxon>
        <taxon>Yinpterochiroptera</taxon>
        <taxon>Pteropodoidea</taxon>
        <taxon>Pteropodidae</taxon>
        <taxon>Rousettinae</taxon>
        <taxon>Rousettus</taxon>
    </lineage>
</organism>
<evidence type="ECO:0000256" key="2">
    <source>
        <dbReference type="ARBA" id="ARBA00022833"/>
    </source>
</evidence>
<dbReference type="CDD" id="cd08368">
    <property type="entry name" value="LIM"/>
    <property type="match status" value="1"/>
</dbReference>